<protein>
    <submittedName>
        <fullName evidence="2">AtpZ/AtpI family protein</fullName>
    </submittedName>
</protein>
<dbReference type="Proteomes" id="UP001589605">
    <property type="component" value="Unassembled WGS sequence"/>
</dbReference>
<evidence type="ECO:0000256" key="1">
    <source>
        <dbReference type="SAM" id="Phobius"/>
    </source>
</evidence>
<keyword evidence="1" id="KW-1133">Transmembrane helix</keyword>
<keyword evidence="1" id="KW-0812">Transmembrane</keyword>
<comment type="caution">
    <text evidence="2">The sequence shown here is derived from an EMBL/GenBank/DDBJ whole genome shotgun (WGS) entry which is preliminary data.</text>
</comment>
<dbReference type="EMBL" id="JBHMEZ010000001">
    <property type="protein sequence ID" value="MFB9051960.1"/>
    <property type="molecule type" value="Genomic_DNA"/>
</dbReference>
<sequence length="77" mass="8953">MKKSEKKQLNKYVRFTTMALQMGLTIYLGSLLGGWLDDKFESDNQLYFKIVTLLAVFIAMFTVIRQVLNITNKDKND</sequence>
<accession>A0ABV5EXP3</accession>
<dbReference type="InterPro" id="IPR032820">
    <property type="entry name" value="ATPase_put"/>
</dbReference>
<evidence type="ECO:0000313" key="3">
    <source>
        <dbReference type="Proteomes" id="UP001589605"/>
    </source>
</evidence>
<dbReference type="Pfam" id="PF09527">
    <property type="entry name" value="ATPase_gene1"/>
    <property type="match status" value="1"/>
</dbReference>
<proteinExistence type="predicted"/>
<feature type="transmembrane region" description="Helical" evidence="1">
    <location>
        <begin position="47"/>
        <end position="68"/>
    </location>
</feature>
<gene>
    <name evidence="2" type="ORF">ACFFVB_02600</name>
</gene>
<dbReference type="RefSeq" id="WP_382380865.1">
    <property type="nucleotide sequence ID" value="NZ_JBHMEZ010000001.1"/>
</dbReference>
<keyword evidence="3" id="KW-1185">Reference proteome</keyword>
<organism evidence="2 3">
    <name type="scientific">Formosa undariae</name>
    <dbReference type="NCBI Taxonomy" id="1325436"/>
    <lineage>
        <taxon>Bacteria</taxon>
        <taxon>Pseudomonadati</taxon>
        <taxon>Bacteroidota</taxon>
        <taxon>Flavobacteriia</taxon>
        <taxon>Flavobacteriales</taxon>
        <taxon>Flavobacteriaceae</taxon>
        <taxon>Formosa</taxon>
    </lineage>
</organism>
<keyword evidence="1" id="KW-0472">Membrane</keyword>
<evidence type="ECO:0000313" key="2">
    <source>
        <dbReference type="EMBL" id="MFB9051960.1"/>
    </source>
</evidence>
<reference evidence="2 3" key="1">
    <citation type="submission" date="2024-09" db="EMBL/GenBank/DDBJ databases">
        <authorList>
            <person name="Sun Q."/>
            <person name="Mori K."/>
        </authorList>
    </citation>
    <scope>NUCLEOTIDE SEQUENCE [LARGE SCALE GENOMIC DNA]</scope>
    <source>
        <strain evidence="2 3">CECT 8286</strain>
    </source>
</reference>
<name>A0ABV5EXP3_9FLAO</name>
<feature type="transmembrane region" description="Helical" evidence="1">
    <location>
        <begin position="12"/>
        <end position="35"/>
    </location>
</feature>